<dbReference type="EMBL" id="CAJVPW010046285">
    <property type="protein sequence ID" value="CAG8757348.1"/>
    <property type="molecule type" value="Genomic_DNA"/>
</dbReference>
<keyword evidence="2" id="KW-1185">Reference proteome</keyword>
<evidence type="ECO:0000313" key="2">
    <source>
        <dbReference type="Proteomes" id="UP000789366"/>
    </source>
</evidence>
<feature type="non-terminal residue" evidence="1">
    <location>
        <position position="1"/>
    </location>
</feature>
<organism evidence="1 2">
    <name type="scientific">Cetraspora pellucida</name>
    <dbReference type="NCBI Taxonomy" id="1433469"/>
    <lineage>
        <taxon>Eukaryota</taxon>
        <taxon>Fungi</taxon>
        <taxon>Fungi incertae sedis</taxon>
        <taxon>Mucoromycota</taxon>
        <taxon>Glomeromycotina</taxon>
        <taxon>Glomeromycetes</taxon>
        <taxon>Diversisporales</taxon>
        <taxon>Gigasporaceae</taxon>
        <taxon>Cetraspora</taxon>
    </lineage>
</organism>
<gene>
    <name evidence="1" type="ORF">SPELUC_LOCUS14896</name>
</gene>
<dbReference type="Proteomes" id="UP000789366">
    <property type="component" value="Unassembled WGS sequence"/>
</dbReference>
<proteinExistence type="predicted"/>
<evidence type="ECO:0000313" key="1">
    <source>
        <dbReference type="EMBL" id="CAG8757348.1"/>
    </source>
</evidence>
<comment type="caution">
    <text evidence="1">The sequence shown here is derived from an EMBL/GenBank/DDBJ whole genome shotgun (WGS) entry which is preliminary data.</text>
</comment>
<sequence>KHIEEIYEDIAEREAIFTKEKIFGDYNTENGNSDVCLVTPIRSPEYHPQSPSL</sequence>
<name>A0ACA9QLU0_9GLOM</name>
<reference evidence="1" key="1">
    <citation type="submission" date="2021-06" db="EMBL/GenBank/DDBJ databases">
        <authorList>
            <person name="Kallberg Y."/>
            <person name="Tangrot J."/>
            <person name="Rosling A."/>
        </authorList>
    </citation>
    <scope>NUCLEOTIDE SEQUENCE</scope>
    <source>
        <strain evidence="1">28 12/20/2015</strain>
    </source>
</reference>
<accession>A0ACA9QLU0</accession>
<protein>
    <submittedName>
        <fullName evidence="1">8485_t:CDS:1</fullName>
    </submittedName>
</protein>